<reference evidence="2" key="1">
    <citation type="journal article" date="2007" name="PLoS ONE">
        <title>The first genome sequence of an elite grapevine cultivar (Pinot noir Vitis vinifera L.): coping with a highly heterozygous genome.</title>
        <authorList>
            <person name="Velasco R."/>
            <person name="Zharkikh A."/>
            <person name="Troggio M."/>
            <person name="Cartwright D.A."/>
            <person name="Cestaro A."/>
            <person name="Pruss D."/>
            <person name="Pindo M."/>
            <person name="FitzGerald L.M."/>
            <person name="Vezzulli S."/>
            <person name="Reid J."/>
            <person name="Malacarne G."/>
            <person name="Iliev D."/>
            <person name="Coppola G."/>
            <person name="Wardell B."/>
            <person name="Micheletti D."/>
            <person name="Macalma T."/>
            <person name="Facci M."/>
            <person name="Mitchell J.T."/>
            <person name="Perazzolli M."/>
            <person name="Eldredge G."/>
            <person name="Gatto P."/>
            <person name="Oyzerski R."/>
            <person name="Moretto M."/>
            <person name="Gutin N."/>
            <person name="Stefanini M."/>
            <person name="Chen Y."/>
            <person name="Segala C."/>
            <person name="Davenport C."/>
            <person name="Dematte L."/>
            <person name="Mraz A."/>
            <person name="Battilana J."/>
            <person name="Stormo K."/>
            <person name="Costa F."/>
            <person name="Tao Q."/>
            <person name="Si-Ammour A."/>
            <person name="Harkins T."/>
            <person name="Lackey A."/>
            <person name="Perbost C."/>
            <person name="Taillon B."/>
            <person name="Stella A."/>
            <person name="Solovyev V."/>
            <person name="Fawcett J.A."/>
            <person name="Sterck L."/>
            <person name="Vandepoele K."/>
            <person name="Grando S.M."/>
            <person name="Toppo S."/>
            <person name="Moser C."/>
            <person name="Lanchbury J."/>
            <person name="Bogden R."/>
            <person name="Skolnick M."/>
            <person name="Sgaramella V."/>
            <person name="Bhatnagar S.K."/>
            <person name="Fontana P."/>
            <person name="Gutin A."/>
            <person name="Van de Peer Y."/>
            <person name="Salamini F."/>
            <person name="Viola R."/>
        </authorList>
    </citation>
    <scope>NUCLEOTIDE SEQUENCE</scope>
</reference>
<proteinExistence type="predicted"/>
<organism evidence="2">
    <name type="scientific">Vitis vinifera</name>
    <name type="common">Grape</name>
    <dbReference type="NCBI Taxonomy" id="29760"/>
    <lineage>
        <taxon>Eukaryota</taxon>
        <taxon>Viridiplantae</taxon>
        <taxon>Streptophyta</taxon>
        <taxon>Embryophyta</taxon>
        <taxon>Tracheophyta</taxon>
        <taxon>Spermatophyta</taxon>
        <taxon>Magnoliopsida</taxon>
        <taxon>eudicotyledons</taxon>
        <taxon>Gunneridae</taxon>
        <taxon>Pentapetalae</taxon>
        <taxon>rosids</taxon>
        <taxon>Vitales</taxon>
        <taxon>Vitaceae</taxon>
        <taxon>Viteae</taxon>
        <taxon>Vitis</taxon>
    </lineage>
</organism>
<keyword evidence="4" id="KW-1185">Reference proteome</keyword>
<evidence type="ECO:0000313" key="2">
    <source>
        <dbReference type="EMBL" id="CAN64233.1"/>
    </source>
</evidence>
<evidence type="ECO:0000313" key="3">
    <source>
        <dbReference type="EMBL" id="WJZ97354.1"/>
    </source>
</evidence>
<evidence type="ECO:0000313" key="4">
    <source>
        <dbReference type="Proteomes" id="UP001227230"/>
    </source>
</evidence>
<dbReference type="EMBL" id="AM482879">
    <property type="protein sequence ID" value="CAN64233.1"/>
    <property type="molecule type" value="Genomic_DNA"/>
</dbReference>
<dbReference type="Gramene" id="Vitis10g01816.t01">
    <property type="protein sequence ID" value="Vitis10g01816.t01.CDS"/>
    <property type="gene ID" value="Vitis10g01816"/>
</dbReference>
<accession>A5C5B6</accession>
<feature type="region of interest" description="Disordered" evidence="1">
    <location>
        <begin position="28"/>
        <end position="47"/>
    </location>
</feature>
<evidence type="ECO:0000256" key="1">
    <source>
        <dbReference type="SAM" id="MobiDB-lite"/>
    </source>
</evidence>
<gene>
    <name evidence="2" type="ORF">VITISV_039556</name>
    <name evidence="3" type="ORF">VitviT2T_015963</name>
</gene>
<reference evidence="3 4" key="2">
    <citation type="journal article" date="2023" name="Hortic Res">
        <title>The complete reference genome for grapevine (Vitis vinifera L.) genetics and breeding.</title>
        <authorList>
            <person name="Shi X."/>
            <person name="Cao S."/>
            <person name="Wang X."/>
            <person name="Huang S."/>
            <person name="Wang Y."/>
            <person name="Liu Z."/>
            <person name="Liu W."/>
            <person name="Leng X."/>
            <person name="Peng Y."/>
            <person name="Wang N."/>
            <person name="Wang Y."/>
            <person name="Ma Z."/>
            <person name="Xu X."/>
            <person name="Zhang F."/>
            <person name="Xue H."/>
            <person name="Zhong H."/>
            <person name="Wang Y."/>
            <person name="Zhang K."/>
            <person name="Velt A."/>
            <person name="Avia K."/>
            <person name="Holtgrawe D."/>
            <person name="Grimplet J."/>
            <person name="Matus J.T."/>
            <person name="Ware D."/>
            <person name="Wu X."/>
            <person name="Wang H."/>
            <person name="Liu C."/>
            <person name="Fang Y."/>
            <person name="Rustenholz C."/>
            <person name="Cheng Z."/>
            <person name="Xiao H."/>
            <person name="Zhou Y."/>
        </authorList>
    </citation>
    <scope>NUCLEOTIDE SEQUENCE [LARGE SCALE GENOMIC DNA]</scope>
    <source>
        <strain evidence="4">cv. Pinot noir / PN40024</strain>
        <tissue evidence="3">Leaf</tissue>
    </source>
</reference>
<dbReference type="Proteomes" id="UP001227230">
    <property type="component" value="Chromosome 10"/>
</dbReference>
<protein>
    <submittedName>
        <fullName evidence="2">Uncharacterized protein</fullName>
    </submittedName>
</protein>
<sequence>MKRGVVAAVRRHPEDVATMAAGASTRVAGAGDDDVDSDGDWAGLAAGGDAGDLPGDAGFGDLAGDAYSGALAGAIDAGVAGGGADDGVE</sequence>
<dbReference type="EMBL" id="CP126657">
    <property type="protein sequence ID" value="WJZ97354.1"/>
    <property type="molecule type" value="Genomic_DNA"/>
</dbReference>
<name>A5C5B6_VITVI</name>
<dbReference type="AlphaFoldDB" id="A5C5B6"/>